<dbReference type="Proteomes" id="UP000002724">
    <property type="component" value="Chromosome"/>
</dbReference>
<organism evidence="5 6">
    <name type="scientific">Pelodictyon phaeoclathratiforme (strain DSM 5477 / BU-1)</name>
    <dbReference type="NCBI Taxonomy" id="324925"/>
    <lineage>
        <taxon>Bacteria</taxon>
        <taxon>Pseudomonadati</taxon>
        <taxon>Chlorobiota</taxon>
        <taxon>Chlorobiia</taxon>
        <taxon>Chlorobiales</taxon>
        <taxon>Chlorobiaceae</taxon>
        <taxon>Chlorobium/Pelodictyon group</taxon>
        <taxon>Pelodictyon</taxon>
    </lineage>
</organism>
<dbReference type="PANTHER" id="PTHR36852:SF1">
    <property type="entry name" value="PROTEIN GVPL 2"/>
    <property type="match status" value="1"/>
</dbReference>
<gene>
    <name evidence="5" type="ordered locus">Ppha_1808</name>
</gene>
<keyword evidence="1" id="KW-0304">Gas vesicle</keyword>
<dbReference type="EMBL" id="CP001110">
    <property type="protein sequence ID" value="ACF44040.1"/>
    <property type="molecule type" value="Genomic_DNA"/>
</dbReference>
<evidence type="ECO:0000256" key="4">
    <source>
        <dbReference type="SAM" id="Coils"/>
    </source>
</evidence>
<dbReference type="HOGENOM" id="CLU_065736_3_0_10"/>
<comment type="similarity">
    <text evidence="3">Belongs to the gas vesicle GvpF/GvpL family.</text>
</comment>
<dbReference type="Pfam" id="PF06386">
    <property type="entry name" value="GvpL_GvpF"/>
    <property type="match status" value="1"/>
</dbReference>
<accession>B4SBI6</accession>
<evidence type="ECO:0000313" key="6">
    <source>
        <dbReference type="Proteomes" id="UP000002724"/>
    </source>
</evidence>
<dbReference type="PANTHER" id="PTHR36852">
    <property type="entry name" value="PROTEIN GVPL 2"/>
    <property type="match status" value="1"/>
</dbReference>
<evidence type="ECO:0000256" key="3">
    <source>
        <dbReference type="ARBA" id="ARBA00035643"/>
    </source>
</evidence>
<evidence type="ECO:0000256" key="2">
    <source>
        <dbReference type="ARBA" id="ARBA00035108"/>
    </source>
</evidence>
<reference evidence="5 6" key="1">
    <citation type="submission" date="2008-06" db="EMBL/GenBank/DDBJ databases">
        <title>Complete sequence of Pelodictyon phaeoclathratiforme BU-1.</title>
        <authorList>
            <consortium name="US DOE Joint Genome Institute"/>
            <person name="Lucas S."/>
            <person name="Copeland A."/>
            <person name="Lapidus A."/>
            <person name="Glavina del Rio T."/>
            <person name="Dalin E."/>
            <person name="Tice H."/>
            <person name="Bruce D."/>
            <person name="Goodwin L."/>
            <person name="Pitluck S."/>
            <person name="Schmutz J."/>
            <person name="Larimer F."/>
            <person name="Land M."/>
            <person name="Hauser L."/>
            <person name="Kyrpides N."/>
            <person name="Mikhailova N."/>
            <person name="Liu Z."/>
            <person name="Li T."/>
            <person name="Zhao F."/>
            <person name="Overmann J."/>
            <person name="Bryant D.A."/>
            <person name="Richardson P."/>
        </authorList>
    </citation>
    <scope>NUCLEOTIDE SEQUENCE [LARGE SCALE GENOMIC DNA]</scope>
    <source>
        <strain evidence="6">DSM 5477 / BU-1</strain>
    </source>
</reference>
<evidence type="ECO:0000256" key="1">
    <source>
        <dbReference type="ARBA" id="ARBA00022987"/>
    </source>
</evidence>
<dbReference type="GO" id="GO:0031412">
    <property type="term" value="P:gas vesicle organization"/>
    <property type="evidence" value="ECO:0007669"/>
    <property type="project" value="InterPro"/>
</dbReference>
<keyword evidence="4" id="KW-0175">Coiled coil</keyword>
<dbReference type="KEGG" id="pph:Ppha_1808"/>
<dbReference type="InterPro" id="IPR009430">
    <property type="entry name" value="GvpL/GvpF"/>
</dbReference>
<proteinExistence type="inferred from homology"/>
<dbReference type="eggNOG" id="COG0154">
    <property type="taxonomic scope" value="Bacteria"/>
</dbReference>
<sequence>MEKDGKYVYCIIASTYECNFGAIGIGGRGDLVNTIGFQGLSMVVSDHPLNHFVLNPDNILAHQRVIEVVMSQFNSVIPVRFGTVAATPDEIRNLLDRRYGELSELLERFENKVEYNLKASWRCMIDIYKEIDKEHVELKQLRREIEGLKDEEKRKLLIVEAGHIIENELQKKKEVEAYEIVTYLRKTVVAHKHNKTTGEAMFMNTAFLLNKGREVEFDNIMNDLGEQYKDRSDYYYTGPLPIFNFIDLRILPEKWEL</sequence>
<dbReference type="GO" id="GO:0031411">
    <property type="term" value="C:gas vesicle"/>
    <property type="evidence" value="ECO:0007669"/>
    <property type="project" value="UniProtKB-SubCell"/>
</dbReference>
<protein>
    <submittedName>
        <fullName evidence="5">Gas vesicle synthesis GvpLGvpF</fullName>
    </submittedName>
</protein>
<keyword evidence="6" id="KW-1185">Reference proteome</keyword>
<dbReference type="STRING" id="324925.Ppha_1808"/>
<dbReference type="OrthoDB" id="144737at2"/>
<name>B4SBI6_PELPB</name>
<dbReference type="AlphaFoldDB" id="B4SBI6"/>
<dbReference type="RefSeq" id="WP_012508527.1">
    <property type="nucleotide sequence ID" value="NC_011060.1"/>
</dbReference>
<feature type="coiled-coil region" evidence="4">
    <location>
        <begin position="92"/>
        <end position="158"/>
    </location>
</feature>
<evidence type="ECO:0000313" key="5">
    <source>
        <dbReference type="EMBL" id="ACF44040.1"/>
    </source>
</evidence>
<comment type="subcellular location">
    <subcellularLocation>
        <location evidence="2">Gas vesicle</location>
    </subcellularLocation>
</comment>